<accession>A0A495D410</accession>
<protein>
    <recommendedName>
        <fullName evidence="3">DUF3052 family protein</fullName>
    </recommendedName>
</protein>
<name>A0A495D410_9PROT</name>
<evidence type="ECO:0008006" key="3">
    <source>
        <dbReference type="Google" id="ProtNLM"/>
    </source>
</evidence>
<evidence type="ECO:0000313" key="1">
    <source>
        <dbReference type="EMBL" id="RKQ96612.1"/>
    </source>
</evidence>
<organism evidence="1 2">
    <name type="scientific">Maricaulis maris</name>
    <dbReference type="NCBI Taxonomy" id="74318"/>
    <lineage>
        <taxon>Bacteria</taxon>
        <taxon>Pseudomonadati</taxon>
        <taxon>Pseudomonadota</taxon>
        <taxon>Alphaproteobacteria</taxon>
        <taxon>Maricaulales</taxon>
        <taxon>Maricaulaceae</taxon>
        <taxon>Maricaulis</taxon>
    </lineage>
</organism>
<dbReference type="EMBL" id="RBIM01000004">
    <property type="protein sequence ID" value="RKQ96612.1"/>
    <property type="molecule type" value="Genomic_DNA"/>
</dbReference>
<proteinExistence type="predicted"/>
<dbReference type="AlphaFoldDB" id="A0A495D410"/>
<evidence type="ECO:0000313" key="2">
    <source>
        <dbReference type="Proteomes" id="UP000273675"/>
    </source>
</evidence>
<gene>
    <name evidence="1" type="ORF">C7435_1944</name>
</gene>
<dbReference type="Proteomes" id="UP000273675">
    <property type="component" value="Unassembled WGS sequence"/>
</dbReference>
<dbReference type="RefSeq" id="WP_121211164.1">
    <property type="nucleotide sequence ID" value="NZ_RBIM01000004.1"/>
</dbReference>
<comment type="caution">
    <text evidence="1">The sequence shown here is derived from an EMBL/GenBank/DDBJ whole genome shotgun (WGS) entry which is preliminary data.</text>
</comment>
<reference evidence="1 2" key="1">
    <citation type="submission" date="2018-10" db="EMBL/GenBank/DDBJ databases">
        <title>Genomic Encyclopedia of Type Strains, Phase IV (KMG-IV): sequencing the most valuable type-strain genomes for metagenomic binning, comparative biology and taxonomic classification.</title>
        <authorList>
            <person name="Goeker M."/>
        </authorList>
    </citation>
    <scope>NUCLEOTIDE SEQUENCE [LARGE SCALE GENOMIC DNA]</scope>
    <source>
        <strain evidence="1 2">DSM 4734</strain>
    </source>
</reference>
<sequence length="141" mass="15642">MAQTAGYSGTPLPKKLGLKDGQAVAFLNLPEAHDDLRAAAVFDREQATAAAGDELDYVHYFTKVRATFETDLPRLRSSIRQDGMIWVSWPKKASKVETDMTEDVIRNVALPIDLVDVKVCAVDDIWSGLKLMIPRAKRVVN</sequence>
<dbReference type="OrthoDB" id="9800461at2"/>